<reference evidence="3 4" key="1">
    <citation type="submission" date="2012-08" db="EMBL/GenBank/DDBJ databases">
        <title>Oryza genome evolution.</title>
        <authorList>
            <person name="Wing R.A."/>
        </authorList>
    </citation>
    <scope>NUCLEOTIDE SEQUENCE</scope>
</reference>
<feature type="signal peptide" evidence="2">
    <location>
        <begin position="1"/>
        <end position="29"/>
    </location>
</feature>
<dbReference type="EnsemblPlants" id="LPERR03G03370.1">
    <property type="protein sequence ID" value="LPERR03G03370.1"/>
    <property type="gene ID" value="LPERR03G03370"/>
</dbReference>
<dbReference type="Gramene" id="LPERR03G03370.1">
    <property type="protein sequence ID" value="LPERR03G03370.1"/>
    <property type="gene ID" value="LPERR03G03370"/>
</dbReference>
<organism evidence="3 4">
    <name type="scientific">Leersia perrieri</name>
    <dbReference type="NCBI Taxonomy" id="77586"/>
    <lineage>
        <taxon>Eukaryota</taxon>
        <taxon>Viridiplantae</taxon>
        <taxon>Streptophyta</taxon>
        <taxon>Embryophyta</taxon>
        <taxon>Tracheophyta</taxon>
        <taxon>Spermatophyta</taxon>
        <taxon>Magnoliopsida</taxon>
        <taxon>Liliopsida</taxon>
        <taxon>Poales</taxon>
        <taxon>Poaceae</taxon>
        <taxon>BOP clade</taxon>
        <taxon>Oryzoideae</taxon>
        <taxon>Oryzeae</taxon>
        <taxon>Oryzinae</taxon>
        <taxon>Leersia</taxon>
    </lineage>
</organism>
<name>A0A0D9VPJ4_9ORYZ</name>
<dbReference type="Proteomes" id="UP000032180">
    <property type="component" value="Chromosome 3"/>
</dbReference>
<evidence type="ECO:0000313" key="3">
    <source>
        <dbReference type="EnsemblPlants" id="LPERR03G03370.1"/>
    </source>
</evidence>
<reference evidence="3" key="3">
    <citation type="submission" date="2015-04" db="UniProtKB">
        <authorList>
            <consortium name="EnsemblPlants"/>
        </authorList>
    </citation>
    <scope>IDENTIFICATION</scope>
</reference>
<feature type="region of interest" description="Disordered" evidence="1">
    <location>
        <begin position="29"/>
        <end position="49"/>
    </location>
</feature>
<sequence length="95" mass="10514">MPLRRRWTVNFLCIVVVVVLLAVVGGVTAQDYNNGGGGGDDDDEEEKPSFKAQEACNGAFLTYTFTEREKEYPRTKNATAQAYAFKATGAQHHDR</sequence>
<feature type="chain" id="PRO_5002347683" evidence="2">
    <location>
        <begin position="30"/>
        <end position="95"/>
    </location>
</feature>
<protein>
    <submittedName>
        <fullName evidence="3">Uncharacterized protein</fullName>
    </submittedName>
</protein>
<proteinExistence type="predicted"/>
<evidence type="ECO:0000256" key="2">
    <source>
        <dbReference type="SAM" id="SignalP"/>
    </source>
</evidence>
<keyword evidence="4" id="KW-1185">Reference proteome</keyword>
<dbReference type="AlphaFoldDB" id="A0A0D9VPJ4"/>
<keyword evidence="2" id="KW-0732">Signal</keyword>
<accession>A0A0D9VPJ4</accession>
<reference evidence="4" key="2">
    <citation type="submission" date="2013-12" db="EMBL/GenBank/DDBJ databases">
        <authorList>
            <person name="Yu Y."/>
            <person name="Lee S."/>
            <person name="de Baynast K."/>
            <person name="Wissotski M."/>
            <person name="Liu L."/>
            <person name="Talag J."/>
            <person name="Goicoechea J."/>
            <person name="Angelova A."/>
            <person name="Jetty R."/>
            <person name="Kudrna D."/>
            <person name="Golser W."/>
            <person name="Rivera L."/>
            <person name="Zhang J."/>
            <person name="Wing R."/>
        </authorList>
    </citation>
    <scope>NUCLEOTIDE SEQUENCE</scope>
</reference>
<dbReference type="HOGENOM" id="CLU_2375870_0_0_1"/>
<evidence type="ECO:0000256" key="1">
    <source>
        <dbReference type="SAM" id="MobiDB-lite"/>
    </source>
</evidence>
<dbReference type="STRING" id="77586.A0A0D9VPJ4"/>
<evidence type="ECO:0000313" key="4">
    <source>
        <dbReference type="Proteomes" id="UP000032180"/>
    </source>
</evidence>